<proteinExistence type="predicted"/>
<dbReference type="PROSITE" id="PS50850">
    <property type="entry name" value="MFS"/>
    <property type="match status" value="1"/>
</dbReference>
<evidence type="ECO:0000256" key="5">
    <source>
        <dbReference type="ARBA" id="ARBA00023136"/>
    </source>
</evidence>
<name>A0A2T0R172_9ACTN</name>
<accession>A0A2T0R172</accession>
<dbReference type="AlphaFoldDB" id="A0A2T0R172"/>
<feature type="domain" description="Major facilitator superfamily (MFS) profile" evidence="7">
    <location>
        <begin position="8"/>
        <end position="403"/>
    </location>
</feature>
<feature type="transmembrane region" description="Helical" evidence="6">
    <location>
        <begin position="382"/>
        <end position="399"/>
    </location>
</feature>
<dbReference type="InterPro" id="IPR036259">
    <property type="entry name" value="MFS_trans_sf"/>
</dbReference>
<dbReference type="Gene3D" id="1.20.1250.20">
    <property type="entry name" value="MFS general substrate transporter like domains"/>
    <property type="match status" value="2"/>
</dbReference>
<feature type="transmembrane region" description="Helical" evidence="6">
    <location>
        <begin position="268"/>
        <end position="289"/>
    </location>
</feature>
<evidence type="ECO:0000256" key="1">
    <source>
        <dbReference type="ARBA" id="ARBA00004651"/>
    </source>
</evidence>
<dbReference type="GO" id="GO:0022857">
    <property type="term" value="F:transmembrane transporter activity"/>
    <property type="evidence" value="ECO:0007669"/>
    <property type="project" value="InterPro"/>
</dbReference>
<evidence type="ECO:0000313" key="8">
    <source>
        <dbReference type="EMBL" id="PRY13029.1"/>
    </source>
</evidence>
<feature type="transmembrane region" description="Helical" evidence="6">
    <location>
        <begin position="232"/>
        <end position="256"/>
    </location>
</feature>
<evidence type="ECO:0000259" key="7">
    <source>
        <dbReference type="PROSITE" id="PS50850"/>
    </source>
</evidence>
<dbReference type="PANTHER" id="PTHR42688">
    <property type="entry name" value="CONSERVED PROTEIN"/>
    <property type="match status" value="1"/>
</dbReference>
<dbReference type="GO" id="GO:0005886">
    <property type="term" value="C:plasma membrane"/>
    <property type="evidence" value="ECO:0007669"/>
    <property type="project" value="UniProtKB-SubCell"/>
</dbReference>
<keyword evidence="3 6" id="KW-0812">Transmembrane</keyword>
<organism evidence="8 9">
    <name type="scientific">Kineococcus rhizosphaerae</name>
    <dbReference type="NCBI Taxonomy" id="559628"/>
    <lineage>
        <taxon>Bacteria</taxon>
        <taxon>Bacillati</taxon>
        <taxon>Actinomycetota</taxon>
        <taxon>Actinomycetes</taxon>
        <taxon>Kineosporiales</taxon>
        <taxon>Kineosporiaceae</taxon>
        <taxon>Kineococcus</taxon>
    </lineage>
</organism>
<evidence type="ECO:0000313" key="9">
    <source>
        <dbReference type="Proteomes" id="UP000238083"/>
    </source>
</evidence>
<keyword evidence="2" id="KW-1003">Cell membrane</keyword>
<gene>
    <name evidence="8" type="ORF">CLV37_109220</name>
</gene>
<dbReference type="Proteomes" id="UP000238083">
    <property type="component" value="Unassembled WGS sequence"/>
</dbReference>
<keyword evidence="4 6" id="KW-1133">Transmembrane helix</keyword>
<evidence type="ECO:0000256" key="6">
    <source>
        <dbReference type="SAM" id="Phobius"/>
    </source>
</evidence>
<dbReference type="InterPro" id="IPR011701">
    <property type="entry name" value="MFS"/>
</dbReference>
<protein>
    <submittedName>
        <fullName evidence="8">MFS-type transporter involved in bile tolerance (Atg22 family)</fullName>
    </submittedName>
</protein>
<reference evidence="8 9" key="1">
    <citation type="submission" date="2018-03" db="EMBL/GenBank/DDBJ databases">
        <title>Genomic Encyclopedia of Archaeal and Bacterial Type Strains, Phase II (KMG-II): from individual species to whole genera.</title>
        <authorList>
            <person name="Goeker M."/>
        </authorList>
    </citation>
    <scope>NUCLEOTIDE SEQUENCE [LARGE SCALE GENOMIC DNA]</scope>
    <source>
        <strain evidence="8 9">DSM 19711</strain>
    </source>
</reference>
<keyword evidence="5 6" id="KW-0472">Membrane</keyword>
<dbReference type="EMBL" id="PVZF01000009">
    <property type="protein sequence ID" value="PRY13029.1"/>
    <property type="molecule type" value="Genomic_DNA"/>
</dbReference>
<keyword evidence="9" id="KW-1185">Reference proteome</keyword>
<dbReference type="InterPro" id="IPR020846">
    <property type="entry name" value="MFS_dom"/>
</dbReference>
<dbReference type="CDD" id="cd17370">
    <property type="entry name" value="MFS_MJ1317_like"/>
    <property type="match status" value="1"/>
</dbReference>
<evidence type="ECO:0000256" key="4">
    <source>
        <dbReference type="ARBA" id="ARBA00022989"/>
    </source>
</evidence>
<feature type="transmembrane region" description="Helical" evidence="6">
    <location>
        <begin position="81"/>
        <end position="114"/>
    </location>
</feature>
<dbReference type="InterPro" id="IPR052425">
    <property type="entry name" value="Uncharacterized_MFS-type"/>
</dbReference>
<dbReference type="SUPFAM" id="SSF103473">
    <property type="entry name" value="MFS general substrate transporter"/>
    <property type="match status" value="1"/>
</dbReference>
<feature type="transmembrane region" description="Helical" evidence="6">
    <location>
        <begin position="12"/>
        <end position="30"/>
    </location>
</feature>
<dbReference type="PANTHER" id="PTHR42688:SF1">
    <property type="entry name" value="BLR5212 PROTEIN"/>
    <property type="match status" value="1"/>
</dbReference>
<comment type="caution">
    <text evidence="8">The sequence shown here is derived from an EMBL/GenBank/DDBJ whole genome shotgun (WGS) entry which is preliminary data.</text>
</comment>
<dbReference type="Pfam" id="PF07690">
    <property type="entry name" value="MFS_1"/>
    <property type="match status" value="1"/>
</dbReference>
<feature type="transmembrane region" description="Helical" evidence="6">
    <location>
        <begin position="353"/>
        <end position="376"/>
    </location>
</feature>
<feature type="transmembrane region" description="Helical" evidence="6">
    <location>
        <begin position="37"/>
        <end position="61"/>
    </location>
</feature>
<evidence type="ECO:0000256" key="2">
    <source>
        <dbReference type="ARBA" id="ARBA00022475"/>
    </source>
</evidence>
<evidence type="ECO:0000256" key="3">
    <source>
        <dbReference type="ARBA" id="ARBA00022692"/>
    </source>
</evidence>
<comment type="subcellular location">
    <subcellularLocation>
        <location evidence="1">Cell membrane</location>
        <topology evidence="1">Multi-pass membrane protein</topology>
    </subcellularLocation>
</comment>
<sequence length="404" mass="40341">MTARPVWTPWRLVVGFGVVSLSADMVYEGARSITGPFLGSLGASALLVAVVSGAGEAAALLLRLVSGPLADRTGRYWSLTLLGYALTAVCVPLLALAPALGSAGLALAVVLVLAERTGKAVRSPAKSVLLARAATGTGLGRGFAVQQALDQVGAFAGPLVVAAVVAAAGTTAPAFAVLAVPGAASILLLLLLRRRAPEPALEPASEVPGRAAPQPVRPTWRDRLGLDLPREFFVFAAAAAAATAGLLTFGVLSFHATANGTLSLAQAPLLYAAAMAAAAVAALATGFAFDRWHGRVLLALPLLGTGAAVLALSPDVVALVAGALLWGAAGGVQDSTVKALVASLVPGNRRGSAYGVFAAIQGAAALLGGAAVGVLLEVSTTAVVVLLVVLQVVSFALLLRTTRT</sequence>